<reference evidence="1" key="2">
    <citation type="submission" date="2018-08" db="UniProtKB">
        <authorList>
            <consortium name="EnsemblPlants"/>
        </authorList>
    </citation>
    <scope>IDENTIFICATION</scope>
    <source>
        <strain evidence="1">Yugu1</strain>
    </source>
</reference>
<keyword evidence="2" id="KW-1185">Reference proteome</keyword>
<dbReference type="EMBL" id="AGNK02004689">
    <property type="status" value="NOT_ANNOTATED_CDS"/>
    <property type="molecule type" value="Genomic_DNA"/>
</dbReference>
<accession>K3ZKT1</accession>
<protein>
    <submittedName>
        <fullName evidence="1">Uncharacterized protein</fullName>
    </submittedName>
</protein>
<dbReference type="HOGENOM" id="CLU_2744861_0_0_1"/>
<dbReference type="AlphaFoldDB" id="K3ZKT1"/>
<dbReference type="InParanoid" id="K3ZKT1"/>
<reference evidence="2" key="1">
    <citation type="journal article" date="2012" name="Nat. Biotechnol.">
        <title>Reference genome sequence of the model plant Setaria.</title>
        <authorList>
            <person name="Bennetzen J.L."/>
            <person name="Schmutz J."/>
            <person name="Wang H."/>
            <person name="Percifield R."/>
            <person name="Hawkins J."/>
            <person name="Pontaroli A.C."/>
            <person name="Estep M."/>
            <person name="Feng L."/>
            <person name="Vaughn J.N."/>
            <person name="Grimwood J."/>
            <person name="Jenkins J."/>
            <person name="Barry K."/>
            <person name="Lindquist E."/>
            <person name="Hellsten U."/>
            <person name="Deshpande S."/>
            <person name="Wang X."/>
            <person name="Wu X."/>
            <person name="Mitros T."/>
            <person name="Triplett J."/>
            <person name="Yang X."/>
            <person name="Ye C.Y."/>
            <person name="Mauro-Herrera M."/>
            <person name="Wang L."/>
            <person name="Li P."/>
            <person name="Sharma M."/>
            <person name="Sharma R."/>
            <person name="Ronald P.C."/>
            <person name="Panaud O."/>
            <person name="Kellogg E.A."/>
            <person name="Brutnell T.P."/>
            <person name="Doust A.N."/>
            <person name="Tuskan G.A."/>
            <person name="Rokhsar D."/>
            <person name="Devos K.M."/>
        </authorList>
    </citation>
    <scope>NUCLEOTIDE SEQUENCE [LARGE SCALE GENOMIC DNA]</scope>
    <source>
        <strain evidence="2">cv. Yugu1</strain>
    </source>
</reference>
<dbReference type="Gramene" id="KQK93858">
    <property type="protein sequence ID" value="KQK93858"/>
    <property type="gene ID" value="SETIT_027187mg"/>
</dbReference>
<name>K3ZKT1_SETIT</name>
<evidence type="ECO:0000313" key="2">
    <source>
        <dbReference type="Proteomes" id="UP000004995"/>
    </source>
</evidence>
<dbReference type="Proteomes" id="UP000004995">
    <property type="component" value="Unassembled WGS sequence"/>
</dbReference>
<sequence>MHEPWLPEMLKVNGVVCAGGYGGESVRSGPVPECLQPHDHSVRNRERMAPIFGSKRDCLVERREGSWVGSM</sequence>
<proteinExistence type="predicted"/>
<dbReference type="EnsemblPlants" id="KQK93858">
    <property type="protein sequence ID" value="KQK93858"/>
    <property type="gene ID" value="SETIT_027187mg"/>
</dbReference>
<organism evidence="1 2">
    <name type="scientific">Setaria italica</name>
    <name type="common">Foxtail millet</name>
    <name type="synonym">Panicum italicum</name>
    <dbReference type="NCBI Taxonomy" id="4555"/>
    <lineage>
        <taxon>Eukaryota</taxon>
        <taxon>Viridiplantae</taxon>
        <taxon>Streptophyta</taxon>
        <taxon>Embryophyta</taxon>
        <taxon>Tracheophyta</taxon>
        <taxon>Spermatophyta</taxon>
        <taxon>Magnoliopsida</taxon>
        <taxon>Liliopsida</taxon>
        <taxon>Poales</taxon>
        <taxon>Poaceae</taxon>
        <taxon>PACMAD clade</taxon>
        <taxon>Panicoideae</taxon>
        <taxon>Panicodae</taxon>
        <taxon>Paniceae</taxon>
        <taxon>Cenchrinae</taxon>
        <taxon>Setaria</taxon>
    </lineage>
</organism>
<evidence type="ECO:0000313" key="1">
    <source>
        <dbReference type="EnsemblPlants" id="KQK93858"/>
    </source>
</evidence>